<name>A0A915KMH8_ROMCU</name>
<dbReference type="AlphaFoldDB" id="A0A915KMH8"/>
<dbReference type="WBParaSite" id="nRc.2.0.1.t39981-RA">
    <property type="protein sequence ID" value="nRc.2.0.1.t39981-RA"/>
    <property type="gene ID" value="nRc.2.0.1.g39981"/>
</dbReference>
<organism evidence="1 2">
    <name type="scientific">Romanomermis culicivorax</name>
    <name type="common">Nematode worm</name>
    <dbReference type="NCBI Taxonomy" id="13658"/>
    <lineage>
        <taxon>Eukaryota</taxon>
        <taxon>Metazoa</taxon>
        <taxon>Ecdysozoa</taxon>
        <taxon>Nematoda</taxon>
        <taxon>Enoplea</taxon>
        <taxon>Dorylaimia</taxon>
        <taxon>Mermithida</taxon>
        <taxon>Mermithoidea</taxon>
        <taxon>Mermithidae</taxon>
        <taxon>Romanomermis</taxon>
    </lineage>
</organism>
<keyword evidence="1" id="KW-1185">Reference proteome</keyword>
<dbReference type="Proteomes" id="UP000887565">
    <property type="component" value="Unplaced"/>
</dbReference>
<evidence type="ECO:0000313" key="1">
    <source>
        <dbReference type="Proteomes" id="UP000887565"/>
    </source>
</evidence>
<sequence length="100" mass="11406">MVKYKFWRKWQGHGDHSATEHIVRNSGHKRSLRRGGIIQVEISNKGLLSRKTFAKLYCLIDGHSLLLAKNSESIDKKRCVKLDLSKAKGFHVFQTATRGS</sequence>
<accession>A0A915KMH8</accession>
<evidence type="ECO:0000313" key="2">
    <source>
        <dbReference type="WBParaSite" id="nRc.2.0.1.t39981-RA"/>
    </source>
</evidence>
<proteinExistence type="predicted"/>
<reference evidence="2" key="1">
    <citation type="submission" date="2022-11" db="UniProtKB">
        <authorList>
            <consortium name="WormBaseParasite"/>
        </authorList>
    </citation>
    <scope>IDENTIFICATION</scope>
</reference>
<protein>
    <submittedName>
        <fullName evidence="2">Uncharacterized protein</fullName>
    </submittedName>
</protein>